<proteinExistence type="predicted"/>
<gene>
    <name evidence="1" type="ORF">V1478_017450</name>
</gene>
<comment type="caution">
    <text evidence="1">The sequence shown here is derived from an EMBL/GenBank/DDBJ whole genome shotgun (WGS) entry which is preliminary data.</text>
</comment>
<evidence type="ECO:0000313" key="2">
    <source>
        <dbReference type="Proteomes" id="UP001607302"/>
    </source>
</evidence>
<keyword evidence="2" id="KW-1185">Reference proteome</keyword>
<dbReference type="Proteomes" id="UP001607302">
    <property type="component" value="Unassembled WGS sequence"/>
</dbReference>
<name>A0ABD1ZWW8_VESSQ</name>
<evidence type="ECO:0000313" key="1">
    <source>
        <dbReference type="EMBL" id="KAL2712859.1"/>
    </source>
</evidence>
<dbReference type="AlphaFoldDB" id="A0ABD1ZWW8"/>
<protein>
    <submittedName>
        <fullName evidence="1">Uncharacterized protein</fullName>
    </submittedName>
</protein>
<sequence>MQSPSIVSIGDREAEWRQVSMRMLKVKEGGGEHCEKRALSEKCEKNFKDELCKCSCLEYSDVERGFSEQKPFLLYSLPLLVPCRTIHAEGLKQQEETHIGQESVRRPLVASPLIAAAERKENFLWNSIVEIGNPLGFLFPALSVPNPYIDHPVLLYITERT</sequence>
<organism evidence="1 2">
    <name type="scientific">Vespula squamosa</name>
    <name type="common">Southern yellow jacket</name>
    <name type="synonym">Wasp</name>
    <dbReference type="NCBI Taxonomy" id="30214"/>
    <lineage>
        <taxon>Eukaryota</taxon>
        <taxon>Metazoa</taxon>
        <taxon>Ecdysozoa</taxon>
        <taxon>Arthropoda</taxon>
        <taxon>Hexapoda</taxon>
        <taxon>Insecta</taxon>
        <taxon>Pterygota</taxon>
        <taxon>Neoptera</taxon>
        <taxon>Endopterygota</taxon>
        <taxon>Hymenoptera</taxon>
        <taxon>Apocrita</taxon>
        <taxon>Aculeata</taxon>
        <taxon>Vespoidea</taxon>
        <taxon>Vespidae</taxon>
        <taxon>Vespinae</taxon>
        <taxon>Vespula</taxon>
    </lineage>
</organism>
<dbReference type="EMBL" id="JAUDFV010000164">
    <property type="protein sequence ID" value="KAL2712859.1"/>
    <property type="molecule type" value="Genomic_DNA"/>
</dbReference>
<accession>A0ABD1ZWW8</accession>
<reference evidence="1 2" key="1">
    <citation type="journal article" date="2024" name="Ann. Entomol. Soc. Am.">
        <title>Genomic analyses of the southern and eastern yellowjacket wasps (Hymenoptera: Vespidae) reveal evolutionary signatures of social life.</title>
        <authorList>
            <person name="Catto M.A."/>
            <person name="Caine P.B."/>
            <person name="Orr S.E."/>
            <person name="Hunt B.G."/>
            <person name="Goodisman M.A.D."/>
        </authorList>
    </citation>
    <scope>NUCLEOTIDE SEQUENCE [LARGE SCALE GENOMIC DNA]</scope>
    <source>
        <strain evidence="1">233</strain>
        <tissue evidence="1">Head and thorax</tissue>
    </source>
</reference>